<keyword evidence="2 9" id="KW-0639">Primosome</keyword>
<evidence type="ECO:0000259" key="10">
    <source>
        <dbReference type="PROSITE" id="PS50880"/>
    </source>
</evidence>
<dbReference type="SMART" id="SM00493">
    <property type="entry name" value="TOPRIM"/>
    <property type="match status" value="1"/>
</dbReference>
<dbReference type="InterPro" id="IPR006171">
    <property type="entry name" value="TOPRIM_dom"/>
</dbReference>
<dbReference type="HAMAP" id="MF_00007">
    <property type="entry name" value="DNA_primase_DnaG_arc"/>
    <property type="match status" value="1"/>
</dbReference>
<comment type="caution">
    <text evidence="11">The sequence shown here is derived from an EMBL/GenBank/DDBJ whole genome shotgun (WGS) entry which is preliminary data.</text>
</comment>
<comment type="similarity">
    <text evidence="9">Belongs to the archaeal DnaG primase family.</text>
</comment>
<evidence type="ECO:0000256" key="8">
    <source>
        <dbReference type="ARBA" id="ARBA00023163"/>
    </source>
</evidence>
<dbReference type="GO" id="GO:0008143">
    <property type="term" value="F:poly(A) binding"/>
    <property type="evidence" value="ECO:0007669"/>
    <property type="project" value="InterPro"/>
</dbReference>
<feature type="domain" description="Toprim" evidence="10">
    <location>
        <begin position="171"/>
        <end position="250"/>
    </location>
</feature>
<dbReference type="RefSeq" id="WP_338093628.1">
    <property type="nucleotide sequence ID" value="NZ_JAWDKA010000002.1"/>
</dbReference>
<dbReference type="GO" id="GO:0005737">
    <property type="term" value="C:cytoplasm"/>
    <property type="evidence" value="ECO:0007669"/>
    <property type="project" value="TreeGrafter"/>
</dbReference>
<organism evidence="11 12">
    <name type="scientific">Methanorbis furvi</name>
    <dbReference type="NCBI Taxonomy" id="3028299"/>
    <lineage>
        <taxon>Archaea</taxon>
        <taxon>Methanobacteriati</taxon>
        <taxon>Methanobacteriota</taxon>
        <taxon>Stenosarchaea group</taxon>
        <taxon>Methanomicrobia</taxon>
        <taxon>Methanomicrobiales</taxon>
        <taxon>Methanocorpusculaceae</taxon>
        <taxon>Methanorbis</taxon>
    </lineage>
</organism>
<dbReference type="GO" id="GO:0000178">
    <property type="term" value="C:exosome (RNase complex)"/>
    <property type="evidence" value="ECO:0007669"/>
    <property type="project" value="InterPro"/>
</dbReference>
<keyword evidence="7" id="KW-0460">Magnesium</keyword>
<protein>
    <recommendedName>
        <fullName evidence="9">DNA primase DnaG</fullName>
        <ecNumber evidence="9">2.7.7.101</ecNumber>
    </recommendedName>
</protein>
<dbReference type="GO" id="GO:0003899">
    <property type="term" value="F:DNA-directed RNA polymerase activity"/>
    <property type="evidence" value="ECO:0007669"/>
    <property type="project" value="UniProtKB-UniRule"/>
</dbReference>
<dbReference type="PROSITE" id="PS50880">
    <property type="entry name" value="TOPRIM"/>
    <property type="match status" value="1"/>
</dbReference>
<evidence type="ECO:0000256" key="2">
    <source>
        <dbReference type="ARBA" id="ARBA00022515"/>
    </source>
</evidence>
<dbReference type="NCBIfam" id="NF003108">
    <property type="entry name" value="PRK04031.1-1"/>
    <property type="match status" value="1"/>
</dbReference>
<evidence type="ECO:0000313" key="12">
    <source>
        <dbReference type="Proteomes" id="UP001273136"/>
    </source>
</evidence>
<comment type="subunit">
    <text evidence="9">Forms a ternary complex with MCM helicase and DNA.</text>
</comment>
<dbReference type="GO" id="GO:0006269">
    <property type="term" value="P:DNA replication, synthesis of primer"/>
    <property type="evidence" value="ECO:0007669"/>
    <property type="project" value="UniProtKB-UniRule"/>
</dbReference>
<dbReference type="InterPro" id="IPR034154">
    <property type="entry name" value="TOPRIM_DnaG/twinkle"/>
</dbReference>
<gene>
    <name evidence="9" type="primary">dnaG</name>
    <name evidence="11" type="ORF">McpAg1_04160</name>
</gene>
<keyword evidence="12" id="KW-1185">Reference proteome</keyword>
<dbReference type="EMBL" id="JAWDKA010000002">
    <property type="protein sequence ID" value="MDV0441236.1"/>
    <property type="molecule type" value="Genomic_DNA"/>
</dbReference>
<name>A0AAE4MBD4_9EURY</name>
<evidence type="ECO:0000256" key="4">
    <source>
        <dbReference type="ARBA" id="ARBA00022695"/>
    </source>
</evidence>
<dbReference type="InterPro" id="IPR020607">
    <property type="entry name" value="Primase_DnaG_arc"/>
</dbReference>
<accession>A0AAE4MBD4</accession>
<evidence type="ECO:0000313" key="11">
    <source>
        <dbReference type="EMBL" id="MDV0441236.1"/>
    </source>
</evidence>
<evidence type="ECO:0000256" key="1">
    <source>
        <dbReference type="ARBA" id="ARBA00022478"/>
    </source>
</evidence>
<dbReference type="Gene3D" id="3.40.1360.10">
    <property type="match status" value="1"/>
</dbReference>
<keyword evidence="6" id="KW-0479">Metal-binding</keyword>
<dbReference type="GO" id="GO:0046872">
    <property type="term" value="F:metal ion binding"/>
    <property type="evidence" value="ECO:0007669"/>
    <property type="project" value="UniProtKB-KW"/>
</dbReference>
<keyword evidence="8 9" id="KW-0804">Transcription</keyword>
<comment type="catalytic activity">
    <reaction evidence="9">
        <text>ssDNA + n NTP = ssDNA/pppN(pN)n-1 hybrid + (n-1) diphosphate.</text>
        <dbReference type="EC" id="2.7.7.101"/>
    </reaction>
</comment>
<dbReference type="PANTHER" id="PTHR30313">
    <property type="entry name" value="DNA PRIMASE"/>
    <property type="match status" value="1"/>
</dbReference>
<comment type="function">
    <text evidence="9">RNA polymerase that catalyzes the synthesis of short RNA molecules used as primers for DNA polymerase during DNA replication.</text>
</comment>
<evidence type="ECO:0000256" key="9">
    <source>
        <dbReference type="HAMAP-Rule" id="MF_00007"/>
    </source>
</evidence>
<dbReference type="Pfam" id="PF13662">
    <property type="entry name" value="Toprim_4"/>
    <property type="match status" value="1"/>
</dbReference>
<dbReference type="EC" id="2.7.7.101" evidence="9"/>
<keyword evidence="4 9" id="KW-0548">Nucleotidyltransferase</keyword>
<keyword evidence="3 9" id="KW-0808">Transferase</keyword>
<dbReference type="CDD" id="cd01029">
    <property type="entry name" value="TOPRIM_primases"/>
    <property type="match status" value="1"/>
</dbReference>
<proteinExistence type="inferred from homology"/>
<dbReference type="PANTHER" id="PTHR30313:SF2">
    <property type="entry name" value="DNA PRIMASE"/>
    <property type="match status" value="1"/>
</dbReference>
<keyword evidence="1 9" id="KW-0240">DNA-directed RNA polymerase</keyword>
<dbReference type="InterPro" id="IPR050219">
    <property type="entry name" value="DnaG_primase"/>
</dbReference>
<dbReference type="AlphaFoldDB" id="A0AAE4MBD4"/>
<sequence length="526" mass="56993">MYSPDTTKYLIHIHIEAEGVVEKPDVVGAVFGQTEGLLGEDLDLRDLQRSGRVGRIDVQIMSKHGKTTGELYIASSLDRAETAILAASLETIERVGPCVSVIKVQGIEDLRAIKRRQIVDRAKELLLEAFDDVGISTNDILAEVRESIRVEKVSSIGEERLPAGPNVMDSDAIIIVEGRADVLNLLKCGIKNTVAVEGTKVPQTVIDLSIKKNTTVFVDGDRGGDLILRELLQVAEIDFVAFSPRGRSVEDMSRKEIVKSLRNKIPADTLRAQITRDEPIADIIPELIQIHDAAAELGMVQAVSEPEVPEIIPAPLSEPVVPVPVVIPDAVPLVSVPIPVQKESAVPEKVTRSRKTVTPTESVVLQPKEVEVPLAAVAVITGESEQAALQQKEAGVAIEPVMVVSPQKEIEVSPVPAASAAKVKPAVPQPILVAEPRTVGEHADWMRQTGRARVLTAEGTIYGDYSLAEMRDILPKLKGNFAGVIIDEVVNQRFVDTAAEKGMKFVVAKNFDGIVRRPVSIRMVLL</sequence>
<keyword evidence="5 9" id="KW-0235">DNA replication</keyword>
<dbReference type="Proteomes" id="UP001273136">
    <property type="component" value="Unassembled WGS sequence"/>
</dbReference>
<dbReference type="SUPFAM" id="SSF56731">
    <property type="entry name" value="DNA primase core"/>
    <property type="match status" value="1"/>
</dbReference>
<evidence type="ECO:0000256" key="5">
    <source>
        <dbReference type="ARBA" id="ARBA00022705"/>
    </source>
</evidence>
<dbReference type="GO" id="GO:0000428">
    <property type="term" value="C:DNA-directed RNA polymerase complex"/>
    <property type="evidence" value="ECO:0007669"/>
    <property type="project" value="UniProtKB-KW"/>
</dbReference>
<dbReference type="GO" id="GO:1990077">
    <property type="term" value="C:primosome complex"/>
    <property type="evidence" value="ECO:0007669"/>
    <property type="project" value="UniProtKB-KW"/>
</dbReference>
<reference evidence="11" key="1">
    <citation type="submission" date="2023-06" db="EMBL/GenBank/DDBJ databases">
        <title>Genome sequence of Methancorpusculaceae sp. Ag1.</title>
        <authorList>
            <person name="Protasov E."/>
            <person name="Platt K."/>
            <person name="Poehlein A."/>
            <person name="Daniel R."/>
            <person name="Brune A."/>
        </authorList>
    </citation>
    <scope>NUCLEOTIDE SEQUENCE</scope>
    <source>
        <strain evidence="11">Ag1</strain>
    </source>
</reference>
<evidence type="ECO:0000256" key="7">
    <source>
        <dbReference type="ARBA" id="ARBA00022842"/>
    </source>
</evidence>
<evidence type="ECO:0000256" key="6">
    <source>
        <dbReference type="ARBA" id="ARBA00022723"/>
    </source>
</evidence>
<evidence type="ECO:0000256" key="3">
    <source>
        <dbReference type="ARBA" id="ARBA00022679"/>
    </source>
</evidence>